<proteinExistence type="predicted"/>
<name>A0ABV0VKT9_9TELE</name>
<sequence>MENVTLAAPQLRHASNNMITFFQWATETSSSGEEKKSIIMVKKELTKSEDEVVEEFQERMVKFWKHLFNICWQYKAYRKLRESLQSHVCLIHVDFSENYICKYANEVQSVHFGGSHQLATLHTGVLYTAIQEAPLTFCSISPSRRHDPPAIRLT</sequence>
<gene>
    <name evidence="1" type="ORF">ILYODFUR_036647</name>
</gene>
<reference evidence="1 2" key="1">
    <citation type="submission" date="2021-06" db="EMBL/GenBank/DDBJ databases">
        <authorList>
            <person name="Palmer J.M."/>
        </authorList>
    </citation>
    <scope>NUCLEOTIDE SEQUENCE [LARGE SCALE GENOMIC DNA]</scope>
    <source>
        <strain evidence="2">if_2019</strain>
        <tissue evidence="1">Muscle</tissue>
    </source>
</reference>
<dbReference type="Proteomes" id="UP001482620">
    <property type="component" value="Unassembled WGS sequence"/>
</dbReference>
<comment type="caution">
    <text evidence="1">The sequence shown here is derived from an EMBL/GenBank/DDBJ whole genome shotgun (WGS) entry which is preliminary data.</text>
</comment>
<dbReference type="PANTHER" id="PTHR46601:SF2">
    <property type="entry name" value="UBIQUITIN-LIKE PROTEASE FAMILY PROFILE DOMAIN-CONTAINING PROTEIN"/>
    <property type="match status" value="1"/>
</dbReference>
<organism evidence="1 2">
    <name type="scientific">Ilyodon furcidens</name>
    <name type="common">goldbreast splitfin</name>
    <dbReference type="NCBI Taxonomy" id="33524"/>
    <lineage>
        <taxon>Eukaryota</taxon>
        <taxon>Metazoa</taxon>
        <taxon>Chordata</taxon>
        <taxon>Craniata</taxon>
        <taxon>Vertebrata</taxon>
        <taxon>Euteleostomi</taxon>
        <taxon>Actinopterygii</taxon>
        <taxon>Neopterygii</taxon>
        <taxon>Teleostei</taxon>
        <taxon>Neoteleostei</taxon>
        <taxon>Acanthomorphata</taxon>
        <taxon>Ovalentaria</taxon>
        <taxon>Atherinomorphae</taxon>
        <taxon>Cyprinodontiformes</taxon>
        <taxon>Goodeidae</taxon>
        <taxon>Ilyodon</taxon>
    </lineage>
</organism>
<evidence type="ECO:0000313" key="1">
    <source>
        <dbReference type="EMBL" id="MEQ2257630.1"/>
    </source>
</evidence>
<protein>
    <submittedName>
        <fullName evidence="1">Uncharacterized protein</fullName>
    </submittedName>
</protein>
<evidence type="ECO:0000313" key="2">
    <source>
        <dbReference type="Proteomes" id="UP001482620"/>
    </source>
</evidence>
<accession>A0ABV0VKT9</accession>
<keyword evidence="2" id="KW-1185">Reference proteome</keyword>
<dbReference type="EMBL" id="JAHRIQ010111840">
    <property type="protein sequence ID" value="MEQ2257630.1"/>
    <property type="molecule type" value="Genomic_DNA"/>
</dbReference>
<dbReference type="PANTHER" id="PTHR46601">
    <property type="entry name" value="ULP_PROTEASE DOMAIN-CONTAINING PROTEIN"/>
    <property type="match status" value="1"/>
</dbReference>